<sequence>MSVDQNALFAIVQYDDGFFFRLQSDDERFVLSKQRSFIHRFHIPAIRTVDYYCRATHESAISSKPPTIRNSVNFSQNQLTKTSTLSTVVLNSNANKTVGIVSNANIPRTPEDKSKASSEDPSDSKAETDLIKDEISVNSLLEQEEEQAVIDVPELHHGPHYELDWEFIDKDTIRVTFDLYSIPSSLVENNIYSDKNERKYSLLALMASMPTRPLKSITSLQYFVFIIRPYHKNREIVLKMEKLSIKNTSTNPYPHFSNALSLTALNHHEKYSVCISYYQSNVSVKVPDLLLCQDVINDYAKFAELRTDAKHGLLFITTQYSIILALLVVLQSVFTLRKRRIAQTVARQIAATANTIRSTLSSVSLVRQSFSSLDAANEQQHHQNNSSNQIVQREPTVTEETKLKKRIISSPAIVLCEPSISTENDPTSMDENEPFLKRVPSKNHVHFLLGPNEEDEDTINDDVSSNQPPTTTSVEPYSDQSDALLSMAHILDTNKPWSRHGQQTSPV</sequence>
<dbReference type="AlphaFoldDB" id="A0A815LHZ9"/>
<comment type="caution">
    <text evidence="3">The sequence shown here is derived from an EMBL/GenBank/DDBJ whole genome shotgun (WGS) entry which is preliminary data.</text>
</comment>
<dbReference type="Proteomes" id="UP000663852">
    <property type="component" value="Unassembled WGS sequence"/>
</dbReference>
<dbReference type="OrthoDB" id="10028531at2759"/>
<keyword evidence="2" id="KW-0812">Transmembrane</keyword>
<organism evidence="3 4">
    <name type="scientific">Adineta ricciae</name>
    <name type="common">Rotifer</name>
    <dbReference type="NCBI Taxonomy" id="249248"/>
    <lineage>
        <taxon>Eukaryota</taxon>
        <taxon>Metazoa</taxon>
        <taxon>Spiralia</taxon>
        <taxon>Gnathifera</taxon>
        <taxon>Rotifera</taxon>
        <taxon>Eurotatoria</taxon>
        <taxon>Bdelloidea</taxon>
        <taxon>Adinetida</taxon>
        <taxon>Adinetidae</taxon>
        <taxon>Adineta</taxon>
    </lineage>
</organism>
<gene>
    <name evidence="3" type="ORF">EDS130_LOCUS36432</name>
</gene>
<feature type="region of interest" description="Disordered" evidence="1">
    <location>
        <begin position="374"/>
        <end position="402"/>
    </location>
</feature>
<evidence type="ECO:0000313" key="4">
    <source>
        <dbReference type="Proteomes" id="UP000663852"/>
    </source>
</evidence>
<feature type="region of interest" description="Disordered" evidence="1">
    <location>
        <begin position="452"/>
        <end position="484"/>
    </location>
</feature>
<keyword evidence="2" id="KW-1133">Transmembrane helix</keyword>
<evidence type="ECO:0000256" key="2">
    <source>
        <dbReference type="SAM" id="Phobius"/>
    </source>
</evidence>
<reference evidence="3" key="1">
    <citation type="submission" date="2021-02" db="EMBL/GenBank/DDBJ databases">
        <authorList>
            <person name="Nowell W R."/>
        </authorList>
    </citation>
    <scope>NUCLEOTIDE SEQUENCE</scope>
</reference>
<feature type="region of interest" description="Disordered" evidence="1">
    <location>
        <begin position="101"/>
        <end position="128"/>
    </location>
</feature>
<proteinExistence type="predicted"/>
<evidence type="ECO:0000256" key="1">
    <source>
        <dbReference type="SAM" id="MobiDB-lite"/>
    </source>
</evidence>
<name>A0A815LHZ9_ADIRI</name>
<accession>A0A815LHZ9</accession>
<feature type="compositionally biased region" description="Polar residues" evidence="1">
    <location>
        <begin position="461"/>
        <end position="483"/>
    </location>
</feature>
<feature type="compositionally biased region" description="Basic and acidic residues" evidence="1">
    <location>
        <begin position="109"/>
        <end position="128"/>
    </location>
</feature>
<protein>
    <submittedName>
        <fullName evidence="3">Uncharacterized protein</fullName>
    </submittedName>
</protein>
<dbReference type="EMBL" id="CAJNOJ010000339">
    <property type="protein sequence ID" value="CAF1406991.1"/>
    <property type="molecule type" value="Genomic_DNA"/>
</dbReference>
<evidence type="ECO:0000313" key="3">
    <source>
        <dbReference type="EMBL" id="CAF1406991.1"/>
    </source>
</evidence>
<feature type="transmembrane region" description="Helical" evidence="2">
    <location>
        <begin position="312"/>
        <end position="330"/>
    </location>
</feature>
<keyword evidence="2" id="KW-0472">Membrane</keyword>